<dbReference type="CDD" id="cd05289">
    <property type="entry name" value="MDR_like_2"/>
    <property type="match status" value="1"/>
</dbReference>
<keyword evidence="4" id="KW-1185">Reference proteome</keyword>
<accession>A0ABV8QBN9</accession>
<dbReference type="SUPFAM" id="SSF51735">
    <property type="entry name" value="NAD(P)-binding Rossmann-fold domains"/>
    <property type="match status" value="1"/>
</dbReference>
<dbReference type="Proteomes" id="UP001595900">
    <property type="component" value="Unassembled WGS sequence"/>
</dbReference>
<name>A0ABV8QBN9_9MICO</name>
<evidence type="ECO:0000259" key="2">
    <source>
        <dbReference type="SMART" id="SM00829"/>
    </source>
</evidence>
<keyword evidence="3" id="KW-0560">Oxidoreductase</keyword>
<dbReference type="InterPro" id="IPR036291">
    <property type="entry name" value="NAD(P)-bd_dom_sf"/>
</dbReference>
<dbReference type="SUPFAM" id="SSF50129">
    <property type="entry name" value="GroES-like"/>
    <property type="match status" value="1"/>
</dbReference>
<dbReference type="Gene3D" id="3.90.180.10">
    <property type="entry name" value="Medium-chain alcohol dehydrogenases, catalytic domain"/>
    <property type="match status" value="1"/>
</dbReference>
<gene>
    <name evidence="3" type="ORF">ACFOYW_15300</name>
</gene>
<dbReference type="InterPro" id="IPR020843">
    <property type="entry name" value="ER"/>
</dbReference>
<evidence type="ECO:0000256" key="1">
    <source>
        <dbReference type="ARBA" id="ARBA00022857"/>
    </source>
</evidence>
<dbReference type="PANTHER" id="PTHR44154:SF1">
    <property type="entry name" value="QUINONE OXIDOREDUCTASE"/>
    <property type="match status" value="1"/>
</dbReference>
<reference evidence="4" key="1">
    <citation type="journal article" date="2019" name="Int. J. Syst. Evol. Microbiol.">
        <title>The Global Catalogue of Microorganisms (GCM) 10K type strain sequencing project: providing services to taxonomists for standard genome sequencing and annotation.</title>
        <authorList>
            <consortium name="The Broad Institute Genomics Platform"/>
            <consortium name="The Broad Institute Genome Sequencing Center for Infectious Disease"/>
            <person name="Wu L."/>
            <person name="Ma J."/>
        </authorList>
    </citation>
    <scope>NUCLEOTIDE SEQUENCE [LARGE SCALE GENOMIC DNA]</scope>
    <source>
        <strain evidence="4">CGMCC 1.10363</strain>
    </source>
</reference>
<dbReference type="RefSeq" id="WP_390230752.1">
    <property type="nucleotide sequence ID" value="NZ_JBHSCN010000006.1"/>
</dbReference>
<comment type="caution">
    <text evidence="3">The sequence shown here is derived from an EMBL/GenBank/DDBJ whole genome shotgun (WGS) entry which is preliminary data.</text>
</comment>
<dbReference type="Gene3D" id="3.40.50.720">
    <property type="entry name" value="NAD(P)-binding Rossmann-like Domain"/>
    <property type="match status" value="1"/>
</dbReference>
<dbReference type="EMBL" id="JBHSCN010000006">
    <property type="protein sequence ID" value="MFC4244739.1"/>
    <property type="molecule type" value="Genomic_DNA"/>
</dbReference>
<protein>
    <submittedName>
        <fullName evidence="3">NADP-dependent oxidoreductase</fullName>
        <ecNumber evidence="3">1.-.-.-</ecNumber>
    </submittedName>
</protein>
<dbReference type="Pfam" id="PF13602">
    <property type="entry name" value="ADH_zinc_N_2"/>
    <property type="match status" value="1"/>
</dbReference>
<dbReference type="InterPro" id="IPR013154">
    <property type="entry name" value="ADH-like_N"/>
</dbReference>
<dbReference type="InterPro" id="IPR051603">
    <property type="entry name" value="Zinc-ADH_QOR/CCCR"/>
</dbReference>
<dbReference type="InterPro" id="IPR011032">
    <property type="entry name" value="GroES-like_sf"/>
</dbReference>
<evidence type="ECO:0000313" key="3">
    <source>
        <dbReference type="EMBL" id="MFC4244739.1"/>
    </source>
</evidence>
<evidence type="ECO:0000313" key="4">
    <source>
        <dbReference type="Proteomes" id="UP001595900"/>
    </source>
</evidence>
<dbReference type="SMART" id="SM00829">
    <property type="entry name" value="PKS_ER"/>
    <property type="match status" value="1"/>
</dbReference>
<feature type="domain" description="Enoyl reductase (ER)" evidence="2">
    <location>
        <begin position="19"/>
        <end position="314"/>
    </location>
</feature>
<organism evidence="3 4">
    <name type="scientific">Gryllotalpicola reticulitermitis</name>
    <dbReference type="NCBI Taxonomy" id="1184153"/>
    <lineage>
        <taxon>Bacteria</taxon>
        <taxon>Bacillati</taxon>
        <taxon>Actinomycetota</taxon>
        <taxon>Actinomycetes</taxon>
        <taxon>Micrococcales</taxon>
        <taxon>Microbacteriaceae</taxon>
        <taxon>Gryllotalpicola</taxon>
    </lineage>
</organism>
<dbReference type="Pfam" id="PF08240">
    <property type="entry name" value="ADH_N"/>
    <property type="match status" value="1"/>
</dbReference>
<sequence>MAHDTNSPEMIAVHFDRHGGPSVLQLARRRVPAPAPGTVLIHVRAAGISPVDLALRAGSSALTVPLPHVPGLDAAGTVVAVGEGVTSTGVGDEIYGSVALTDFGGSTAEYAILSMWAAKPAAMPWEQAGAAGTSVETATRALDLLQITAGDTVLIDGAAGGVGAIAAQLATGRGARVIGTARAETLKVVEARPGVAALPAGADLAHELRTAGLGAVDAALDASGAGVLPALIALTGDAERVVTIADFNATQYGVKLTRGALAGEADGRMGLTEAAELVRRGRFTVPIRGVFPFTRAADAHRLAEARPRWGKVVLINDQPPRQQG</sequence>
<keyword evidence="1" id="KW-0521">NADP</keyword>
<proteinExistence type="predicted"/>
<dbReference type="GO" id="GO:0016491">
    <property type="term" value="F:oxidoreductase activity"/>
    <property type="evidence" value="ECO:0007669"/>
    <property type="project" value="UniProtKB-KW"/>
</dbReference>
<dbReference type="EC" id="1.-.-.-" evidence="3"/>
<dbReference type="PANTHER" id="PTHR44154">
    <property type="entry name" value="QUINONE OXIDOREDUCTASE"/>
    <property type="match status" value="1"/>
</dbReference>